<name>A0ABW8NH96_9GAMM</name>
<dbReference type="InterPro" id="IPR000531">
    <property type="entry name" value="Beta-barrel_TonB"/>
</dbReference>
<dbReference type="Pfam" id="PF00593">
    <property type="entry name" value="TonB_dep_Rec_b-barrel"/>
    <property type="match status" value="1"/>
</dbReference>
<evidence type="ECO:0000256" key="3">
    <source>
        <dbReference type="ARBA" id="ARBA00023237"/>
    </source>
</evidence>
<dbReference type="PANTHER" id="PTHR40980:SF3">
    <property type="entry name" value="TONB-DEPENDENT RECEPTOR-LIKE BETA-BARREL DOMAIN-CONTAINING PROTEIN"/>
    <property type="match status" value="1"/>
</dbReference>
<comment type="caution">
    <text evidence="7">The sequence shown here is derived from an EMBL/GenBank/DDBJ whole genome shotgun (WGS) entry which is preliminary data.</text>
</comment>
<sequence length="983" mass="109455">MNDQRCGWALLVCLLTSGNSWSDDGCFYDGVSQTSLAHIIEQVSKRYQVGVITTSRQPETVRLSQPLGDCSLDEFLTLATAQADWAFRQQDAGVVFYYSPRQPAVAKPSATPSAEPLDDQREEVVVKGIRFIHDPALVSRYASNTLTEVALLPPGQLGGHNGLTAAIGRRAAVTFSQEAGVDRNISVRGMSSDFTRVTVNGMPMLATGTSIDSRGAVNNSRSFDFNVLPDGLFSEISVTKSSNARINEGAIGGSVDMSTPKPLPASATDALVSHRQWLNIQRENNISNGSDGGAISGGLQGSVDDGSFGWLVAFSVRKRTTSERGYSTVRWQVADWGEQSSLSDEQQQTLADDLFYPRHNRYDIINRELTTLGATAVLQWRDENWGQLDLTLVGSHHKQDMHEYHISSAGIRTQDLSDIQVNEYEVGAQGMVYGSFSNVNIRSEHNHEVDITDLGQIKLDWSLPLSTRWKVRSALGYQASIFDSPTHDNISLLAYGQDFSFDLRENDRLSVNRYGFDITDPGEWELWRISLAQDQVVNRYRVAELEFELNQSNTLQHWFGIQYQAFTNDRQEATYTYNSPDGLVNGYSQQTSGNFSQGFGLSGLPTGWVVANQGIIPSLGLDDSLLVRDPTQQRQLNEYTWAGWWQTVFEVWQLPWPVRGDAGLRYATTRQQVQGSLLVEGDDSESVEAVNSQFRYGNWLPSLHLVAQARDNLLFRAGYSREIVSPSIDSLTTPLLLRTSARIVTNGNSELKPIRSHGFDLSAEWYGSQHEFVAMGLFYNRIDSLIVEEVQQVTLDQLPYYNPQWEAQDDGEGDYSYRRPVNGPGTDISGVEINIQLPFTRLPYPLNRFGIDSSYALSHAVARYPLDDGYVTLPPPGLSRHVFNGAFWYRGDHLETGVTLRARSRYLTLVPGNNDNDREGVNASAILGAYGSWQVSSELQLSLDINNITNEAFDKFVDSSNRVYSYSVTGTEVRFGLGWQFGL</sequence>
<dbReference type="EMBL" id="JBBKTX010000008">
    <property type="protein sequence ID" value="MFK4752338.1"/>
    <property type="molecule type" value="Genomic_DNA"/>
</dbReference>
<keyword evidence="3" id="KW-0998">Cell outer membrane</keyword>
<evidence type="ECO:0000313" key="7">
    <source>
        <dbReference type="EMBL" id="MFK4752338.1"/>
    </source>
</evidence>
<keyword evidence="4" id="KW-0798">TonB box</keyword>
<dbReference type="InterPro" id="IPR037066">
    <property type="entry name" value="Plug_dom_sf"/>
</dbReference>
<keyword evidence="8" id="KW-1185">Reference proteome</keyword>
<keyword evidence="2 4" id="KW-0472">Membrane</keyword>
<accession>A0ABW8NH96</accession>
<evidence type="ECO:0000256" key="1">
    <source>
        <dbReference type="ARBA" id="ARBA00004442"/>
    </source>
</evidence>
<comment type="subcellular location">
    <subcellularLocation>
        <location evidence="1 4">Cell outer membrane</location>
    </subcellularLocation>
</comment>
<reference evidence="7 8" key="1">
    <citation type="submission" date="2024-03" db="EMBL/GenBank/DDBJ databases">
        <title>High-quality draft genome sequence of Oceanobacter sp. wDCs-4.</title>
        <authorList>
            <person name="Dong C."/>
        </authorList>
    </citation>
    <scope>NUCLEOTIDE SEQUENCE [LARGE SCALE GENOMIC DNA]</scope>
    <source>
        <strain evidence="8">wDCs-4</strain>
    </source>
</reference>
<keyword evidence="7" id="KW-0675">Receptor</keyword>
<feature type="domain" description="TonB-dependent receptor-like beta-barrel" evidence="5">
    <location>
        <begin position="492"/>
        <end position="948"/>
    </location>
</feature>
<evidence type="ECO:0000313" key="8">
    <source>
        <dbReference type="Proteomes" id="UP001620597"/>
    </source>
</evidence>
<comment type="similarity">
    <text evidence="4">Belongs to the TonB-dependent receptor family.</text>
</comment>
<dbReference type="InterPro" id="IPR010104">
    <property type="entry name" value="TonB_rcpt_bac"/>
</dbReference>
<dbReference type="Gene3D" id="2.170.130.10">
    <property type="entry name" value="TonB-dependent receptor, plug domain"/>
    <property type="match status" value="1"/>
</dbReference>
<gene>
    <name evidence="7" type="ORF">WG929_07940</name>
</gene>
<dbReference type="Proteomes" id="UP001620597">
    <property type="component" value="Unassembled WGS sequence"/>
</dbReference>
<dbReference type="PANTHER" id="PTHR40980">
    <property type="entry name" value="PLUG DOMAIN-CONTAINING PROTEIN"/>
    <property type="match status" value="1"/>
</dbReference>
<dbReference type="SUPFAM" id="SSF56935">
    <property type="entry name" value="Porins"/>
    <property type="match status" value="1"/>
</dbReference>
<dbReference type="Gene3D" id="2.40.170.20">
    <property type="entry name" value="TonB-dependent receptor, beta-barrel domain"/>
    <property type="match status" value="1"/>
</dbReference>
<feature type="domain" description="TonB-dependent receptor plug" evidence="6">
    <location>
        <begin position="163"/>
        <end position="253"/>
    </location>
</feature>
<evidence type="ECO:0000259" key="5">
    <source>
        <dbReference type="Pfam" id="PF00593"/>
    </source>
</evidence>
<proteinExistence type="inferred from homology"/>
<dbReference type="InterPro" id="IPR036942">
    <property type="entry name" value="Beta-barrel_TonB_sf"/>
</dbReference>
<protein>
    <submittedName>
        <fullName evidence="7">TonB-dependent receptor</fullName>
    </submittedName>
</protein>
<dbReference type="NCBIfam" id="TIGR01782">
    <property type="entry name" value="TonB-Xanth-Caul"/>
    <property type="match status" value="1"/>
</dbReference>
<dbReference type="RefSeq" id="WP_416205620.1">
    <property type="nucleotide sequence ID" value="NZ_JBBKTX010000008.1"/>
</dbReference>
<dbReference type="InterPro" id="IPR012910">
    <property type="entry name" value="Plug_dom"/>
</dbReference>
<evidence type="ECO:0000256" key="4">
    <source>
        <dbReference type="RuleBase" id="RU003357"/>
    </source>
</evidence>
<evidence type="ECO:0000259" key="6">
    <source>
        <dbReference type="Pfam" id="PF07715"/>
    </source>
</evidence>
<dbReference type="Pfam" id="PF07715">
    <property type="entry name" value="Plug"/>
    <property type="match status" value="1"/>
</dbReference>
<organism evidence="7 8">
    <name type="scientific">Oceanobacter antarcticus</name>
    <dbReference type="NCBI Taxonomy" id="3133425"/>
    <lineage>
        <taxon>Bacteria</taxon>
        <taxon>Pseudomonadati</taxon>
        <taxon>Pseudomonadota</taxon>
        <taxon>Gammaproteobacteria</taxon>
        <taxon>Oceanospirillales</taxon>
        <taxon>Oceanospirillaceae</taxon>
        <taxon>Oceanobacter</taxon>
    </lineage>
</organism>
<evidence type="ECO:0000256" key="2">
    <source>
        <dbReference type="ARBA" id="ARBA00023136"/>
    </source>
</evidence>